<accession>A0AAN5CZ76</accession>
<protein>
    <recommendedName>
        <fullName evidence="3">COMM domain-containing protein</fullName>
    </recommendedName>
</protein>
<sequence length="229" mass="25908">MIDGFSFSQRRLPSCYATFTYIDVNIDVVFDVDVIHTCVLKKYFFWIIKHLSQRFAFLNGLDCPDWLLAQIADISKMTTIKYKLLCSLVVSRMSTGANDDFDVSKYVNETLDEDSIRRILTATSFIIENAILSTSSLSDLILELEQLGLATEHCRILSKALESSSDLTSTLLKPMAKSPAIDRLRLDRNILVIVDTDDKSHQVVSTPIQREALKEEMARVGTVLSEMEQ</sequence>
<name>A0AAN5CZ76_9BILA</name>
<dbReference type="Proteomes" id="UP001328107">
    <property type="component" value="Unassembled WGS sequence"/>
</dbReference>
<evidence type="ECO:0008006" key="3">
    <source>
        <dbReference type="Google" id="ProtNLM"/>
    </source>
</evidence>
<reference evidence="2" key="1">
    <citation type="submission" date="2022-10" db="EMBL/GenBank/DDBJ databases">
        <title>Genome assembly of Pristionchus species.</title>
        <authorList>
            <person name="Yoshida K."/>
            <person name="Sommer R.J."/>
        </authorList>
    </citation>
    <scope>NUCLEOTIDE SEQUENCE [LARGE SCALE GENOMIC DNA]</scope>
    <source>
        <strain evidence="2">RS5460</strain>
    </source>
</reference>
<evidence type="ECO:0000313" key="1">
    <source>
        <dbReference type="EMBL" id="GMR53688.1"/>
    </source>
</evidence>
<proteinExistence type="predicted"/>
<dbReference type="InterPro" id="IPR047155">
    <property type="entry name" value="COMMD4/6/7/8"/>
</dbReference>
<gene>
    <name evidence="1" type="ORF">PMAYCL1PPCAC_23883</name>
</gene>
<comment type="caution">
    <text evidence="1">The sequence shown here is derived from an EMBL/GenBank/DDBJ whole genome shotgun (WGS) entry which is preliminary data.</text>
</comment>
<dbReference type="EMBL" id="BTRK01000005">
    <property type="protein sequence ID" value="GMR53688.1"/>
    <property type="molecule type" value="Genomic_DNA"/>
</dbReference>
<evidence type="ECO:0000313" key="2">
    <source>
        <dbReference type="Proteomes" id="UP001328107"/>
    </source>
</evidence>
<keyword evidence="2" id="KW-1185">Reference proteome</keyword>
<dbReference type="PANTHER" id="PTHR16231:SF4">
    <property type="entry name" value="COMM DOMAIN-CONTAINING PROTEIN 4"/>
    <property type="match status" value="1"/>
</dbReference>
<dbReference type="AlphaFoldDB" id="A0AAN5CZ76"/>
<dbReference type="PANTHER" id="PTHR16231">
    <property type="entry name" value="COMM DOMAIN-CONTAINING PROTEIN 4-8 FAMILY MEMBER"/>
    <property type="match status" value="1"/>
</dbReference>
<dbReference type="Pfam" id="PF21672">
    <property type="entry name" value="COMM_HN"/>
    <property type="match status" value="1"/>
</dbReference>
<organism evidence="1 2">
    <name type="scientific">Pristionchus mayeri</name>
    <dbReference type="NCBI Taxonomy" id="1317129"/>
    <lineage>
        <taxon>Eukaryota</taxon>
        <taxon>Metazoa</taxon>
        <taxon>Ecdysozoa</taxon>
        <taxon>Nematoda</taxon>
        <taxon>Chromadorea</taxon>
        <taxon>Rhabditida</taxon>
        <taxon>Rhabditina</taxon>
        <taxon>Diplogasteromorpha</taxon>
        <taxon>Diplogasteroidea</taxon>
        <taxon>Neodiplogasteridae</taxon>
        <taxon>Pristionchus</taxon>
    </lineage>
</organism>